<dbReference type="AlphaFoldDB" id="A0A9X0WE04"/>
<keyword evidence="2" id="KW-1185">Reference proteome</keyword>
<evidence type="ECO:0008006" key="3">
    <source>
        <dbReference type="Google" id="ProtNLM"/>
    </source>
</evidence>
<comment type="caution">
    <text evidence="1">The sequence shown here is derived from an EMBL/GenBank/DDBJ whole genome shotgun (WGS) entry which is preliminary data.</text>
</comment>
<accession>A0A9X0WE04</accession>
<sequence length="87" mass="9454">MPLLAIEDDCQSLANALITAKLIPATEQEDALHIALATVAKVDFVATWNFSHLVGPVIKFRLQTQIQAMGFSPPILATPEELLEVLT</sequence>
<dbReference type="Proteomes" id="UP001138768">
    <property type="component" value="Unassembled WGS sequence"/>
</dbReference>
<evidence type="ECO:0000313" key="1">
    <source>
        <dbReference type="EMBL" id="MBK1621897.1"/>
    </source>
</evidence>
<protein>
    <recommendedName>
        <fullName evidence="3">PIN domain-containing protein</fullName>
    </recommendedName>
</protein>
<name>A0A9X0WE04_9GAMM</name>
<gene>
    <name evidence="1" type="ORF">CKO42_26725</name>
</gene>
<evidence type="ECO:0000313" key="2">
    <source>
        <dbReference type="Proteomes" id="UP001138768"/>
    </source>
</evidence>
<proteinExistence type="predicted"/>
<organism evidence="1 2">
    <name type="scientific">Lamprobacter modestohalophilus</name>
    <dbReference type="NCBI Taxonomy" id="1064514"/>
    <lineage>
        <taxon>Bacteria</taxon>
        <taxon>Pseudomonadati</taxon>
        <taxon>Pseudomonadota</taxon>
        <taxon>Gammaproteobacteria</taxon>
        <taxon>Chromatiales</taxon>
        <taxon>Chromatiaceae</taxon>
        <taxon>Lamprobacter</taxon>
    </lineage>
</organism>
<reference evidence="1 2" key="1">
    <citation type="journal article" date="2020" name="Microorganisms">
        <title>Osmotic Adaptation and Compatible Solute Biosynthesis of Phototrophic Bacteria as Revealed from Genome Analyses.</title>
        <authorList>
            <person name="Imhoff J.F."/>
            <person name="Rahn T."/>
            <person name="Kunzel S."/>
            <person name="Keller A."/>
            <person name="Neulinger S.C."/>
        </authorList>
    </citation>
    <scope>NUCLEOTIDE SEQUENCE [LARGE SCALE GENOMIC DNA]</scope>
    <source>
        <strain evidence="1 2">DSM 25653</strain>
    </source>
</reference>
<dbReference type="EMBL" id="NRRY01000172">
    <property type="protein sequence ID" value="MBK1621897.1"/>
    <property type="molecule type" value="Genomic_DNA"/>
</dbReference>